<name>A0A3P7J324_STRVU</name>
<dbReference type="EMBL" id="UYYB01106601">
    <property type="protein sequence ID" value="VDM79860.1"/>
    <property type="molecule type" value="Genomic_DNA"/>
</dbReference>
<evidence type="ECO:0000313" key="2">
    <source>
        <dbReference type="EMBL" id="VDM79860.1"/>
    </source>
</evidence>
<organism evidence="2 3">
    <name type="scientific">Strongylus vulgaris</name>
    <name type="common">Blood worm</name>
    <dbReference type="NCBI Taxonomy" id="40348"/>
    <lineage>
        <taxon>Eukaryota</taxon>
        <taxon>Metazoa</taxon>
        <taxon>Ecdysozoa</taxon>
        <taxon>Nematoda</taxon>
        <taxon>Chromadorea</taxon>
        <taxon>Rhabditida</taxon>
        <taxon>Rhabditina</taxon>
        <taxon>Rhabditomorpha</taxon>
        <taxon>Strongyloidea</taxon>
        <taxon>Strongylidae</taxon>
        <taxon>Strongylus</taxon>
    </lineage>
</organism>
<keyword evidence="3" id="KW-1185">Reference proteome</keyword>
<feature type="compositionally biased region" description="Low complexity" evidence="1">
    <location>
        <begin position="52"/>
        <end position="73"/>
    </location>
</feature>
<sequence>MMHGRSAAEDPLLENSTTIVESGSKTPLSDSGTNNLVDPIKESPPPSPERWSFSPTQGSSPSSSSRCDSVGDSANNDEVITNGGIHVKDLECSLSKMEKNPNSMDAMATWPTKGEETYGEGDGTAEAEAKTWRTSSEDIVCEAPSHRKVKEQMPIDVMLGQRARSRYSAPPLSSVRRYPERATKSASPQRVRPSRYQPVYDDDDIIVLCPFMNTRLRDPVISGKNGLCVIKKEDSSSEEASYQAAFSSLSSKTKKKMGQPLVKASTF</sequence>
<reference evidence="2 3" key="1">
    <citation type="submission" date="2018-11" db="EMBL/GenBank/DDBJ databases">
        <authorList>
            <consortium name="Pathogen Informatics"/>
        </authorList>
    </citation>
    <scope>NUCLEOTIDE SEQUENCE [LARGE SCALE GENOMIC DNA]</scope>
</reference>
<feature type="region of interest" description="Disordered" evidence="1">
    <location>
        <begin position="166"/>
        <end position="196"/>
    </location>
</feature>
<dbReference type="OrthoDB" id="5824645at2759"/>
<accession>A0A3P7J324</accession>
<feature type="compositionally biased region" description="Polar residues" evidence="1">
    <location>
        <begin position="14"/>
        <end position="36"/>
    </location>
</feature>
<feature type="region of interest" description="Disordered" evidence="1">
    <location>
        <begin position="101"/>
        <end position="124"/>
    </location>
</feature>
<gene>
    <name evidence="2" type="ORF">SVUK_LOCUS14858</name>
</gene>
<proteinExistence type="predicted"/>
<protein>
    <submittedName>
        <fullName evidence="2">Uncharacterized protein</fullName>
    </submittedName>
</protein>
<evidence type="ECO:0000256" key="1">
    <source>
        <dbReference type="SAM" id="MobiDB-lite"/>
    </source>
</evidence>
<evidence type="ECO:0000313" key="3">
    <source>
        <dbReference type="Proteomes" id="UP000270094"/>
    </source>
</evidence>
<dbReference type="Proteomes" id="UP000270094">
    <property type="component" value="Unassembled WGS sequence"/>
</dbReference>
<feature type="region of interest" description="Disordered" evidence="1">
    <location>
        <begin position="1"/>
        <end position="82"/>
    </location>
</feature>
<dbReference type="AlphaFoldDB" id="A0A3P7J324"/>